<name>A0A5B8S660_9SPHN</name>
<dbReference type="InterPro" id="IPR037066">
    <property type="entry name" value="Plug_dom_sf"/>
</dbReference>
<comment type="subcellular location">
    <subcellularLocation>
        <location evidence="1">Cell outer membrane</location>
    </subcellularLocation>
</comment>
<dbReference type="InterPro" id="IPR036942">
    <property type="entry name" value="Beta-barrel_TonB_sf"/>
</dbReference>
<keyword evidence="3" id="KW-0998">Cell outer membrane</keyword>
<evidence type="ECO:0000256" key="3">
    <source>
        <dbReference type="ARBA" id="ARBA00023237"/>
    </source>
</evidence>
<evidence type="ECO:0000313" key="7">
    <source>
        <dbReference type="Proteomes" id="UP000321172"/>
    </source>
</evidence>
<accession>A0A5B8S660</accession>
<organism evidence="6 7">
    <name type="scientific">Novosphingobium ginsenosidimutans</name>
    <dbReference type="NCBI Taxonomy" id="1176536"/>
    <lineage>
        <taxon>Bacteria</taxon>
        <taxon>Pseudomonadati</taxon>
        <taxon>Pseudomonadota</taxon>
        <taxon>Alphaproteobacteria</taxon>
        <taxon>Sphingomonadales</taxon>
        <taxon>Sphingomonadaceae</taxon>
        <taxon>Novosphingobium</taxon>
    </lineage>
</organism>
<dbReference type="RefSeq" id="WP_147090743.1">
    <property type="nucleotide sequence ID" value="NZ_BAABJD010000005.1"/>
</dbReference>
<dbReference type="Gene3D" id="2.40.170.20">
    <property type="entry name" value="TonB-dependent receptor, beta-barrel domain"/>
    <property type="match status" value="1"/>
</dbReference>
<protein>
    <submittedName>
        <fullName evidence="6">TonB-dependent receptor</fullName>
    </submittedName>
</protein>
<dbReference type="PANTHER" id="PTHR47234">
    <property type="match status" value="1"/>
</dbReference>
<gene>
    <name evidence="6" type="ORF">FRF71_11265</name>
</gene>
<keyword evidence="2" id="KW-0472">Membrane</keyword>
<keyword evidence="7" id="KW-1185">Reference proteome</keyword>
<feature type="region of interest" description="Disordered" evidence="4">
    <location>
        <begin position="24"/>
        <end position="43"/>
    </location>
</feature>
<dbReference type="PANTHER" id="PTHR47234:SF3">
    <property type="entry name" value="SECRETIN_TONB SHORT N-TERMINAL DOMAIN-CONTAINING PROTEIN"/>
    <property type="match status" value="1"/>
</dbReference>
<evidence type="ECO:0000256" key="1">
    <source>
        <dbReference type="ARBA" id="ARBA00004442"/>
    </source>
</evidence>
<reference evidence="6 7" key="1">
    <citation type="journal article" date="2013" name="J. Microbiol. Biotechnol.">
        <title>Novosphingobium ginsenosidimutans sp. nov., with the ability to convert ginsenoside.</title>
        <authorList>
            <person name="Kim J.K."/>
            <person name="He D."/>
            <person name="Liu Q.M."/>
            <person name="Park H.Y."/>
            <person name="Jung M.S."/>
            <person name="Yoon M.H."/>
            <person name="Kim S.C."/>
            <person name="Im W.T."/>
        </authorList>
    </citation>
    <scope>NUCLEOTIDE SEQUENCE [LARGE SCALE GENOMIC DNA]</scope>
    <source>
        <strain evidence="6 7">FW-6</strain>
    </source>
</reference>
<dbReference type="OrthoDB" id="7224136at2"/>
<feature type="chain" id="PRO_5022793832" evidence="5">
    <location>
        <begin position="21"/>
        <end position="839"/>
    </location>
</feature>
<dbReference type="KEGG" id="ngf:FRF71_11265"/>
<dbReference type="SUPFAM" id="SSF56935">
    <property type="entry name" value="Porins"/>
    <property type="match status" value="1"/>
</dbReference>
<dbReference type="GO" id="GO:0009279">
    <property type="term" value="C:cell outer membrane"/>
    <property type="evidence" value="ECO:0007669"/>
    <property type="project" value="UniProtKB-SubCell"/>
</dbReference>
<feature type="compositionally biased region" description="Polar residues" evidence="4">
    <location>
        <begin position="24"/>
        <end position="36"/>
    </location>
</feature>
<sequence>MRSLSLLPLPLALFAAPALATVESETQATPPATQDAEQGDTERHGSEILVVAERIRGQVESPSPPIAVLDEKDIQALGATTLADVLTQLAPQTGSGRGRVSGPPVVLINGQRIGNFREMRNFPQEAIRRVEILPEEVALRFGFPANTRVVNMILKDNFSSKTIEAETGFPTRGGFQTYEVEATALRINGPKRFSVTARIDDSSELTEAERRVIQTAGSVPTVSTDPNPAEFRSLIADSRELSLNTSFAQGLGKDGLGGNFSLNGNLTRTDSRRNSGLDLVVLAAPGGATAIRALDDPLERTTRTTSAQGGAAMNTRLGNWQLNATLDGNHTENRTAIDRRANTAALVAAAAAGTLSITGPLPAVANAGQDLALSNSDRLDGLVTLIGRPARLPGGEVAATLRTGFTFLSFDTEDTRSAVGKVNLNRNRFTAGANVGVPITSRRENYGAGLGDFSLNFSVGWDHLSDFGAVMDWSAGLTWSPFKFEKLSLNASYLVNEQAPGLSELGNPIATTLNVPIFDLVRGETVLATVISGGNPALRKEQQRDLKFGANWQLPFLQNSSVVVEYFRNRSNDVTASFPLLTPEIEAAFPGRVTRDVSGRLVSVDQRPVTFAEQRASRLRWGLNVSGQLGKAPAGGGFMGMMGGPPQRPAGAGGPPPGPRPQGGGAGRGGGGGGMMAMMGGGRGPGRWSLGVFHTAQFDSQVLIAPGVPVLDLLGGDLLSSTGSPRHTVEFNGGLFKSGFGTFFNGTWTSPSRLTGATNLRFGSVTRMNINFFAALGQQQGLVKKAPFFKGSQVSLRFENLFDSRQKVTDGTGAVPIGYQADLIDPRGRLIEIEFRKMF</sequence>
<dbReference type="Proteomes" id="UP000321172">
    <property type="component" value="Chromosome"/>
</dbReference>
<proteinExistence type="predicted"/>
<feature type="region of interest" description="Disordered" evidence="4">
    <location>
        <begin position="638"/>
        <end position="675"/>
    </location>
</feature>
<evidence type="ECO:0000256" key="5">
    <source>
        <dbReference type="SAM" id="SignalP"/>
    </source>
</evidence>
<dbReference type="AlphaFoldDB" id="A0A5B8S660"/>
<keyword evidence="5" id="KW-0732">Signal</keyword>
<evidence type="ECO:0000256" key="4">
    <source>
        <dbReference type="SAM" id="MobiDB-lite"/>
    </source>
</evidence>
<evidence type="ECO:0000313" key="6">
    <source>
        <dbReference type="EMBL" id="QEA16664.1"/>
    </source>
</evidence>
<feature type="compositionally biased region" description="Gly residues" evidence="4">
    <location>
        <begin position="661"/>
        <end position="675"/>
    </location>
</feature>
<keyword evidence="6" id="KW-0675">Receptor</keyword>
<dbReference type="EMBL" id="CP042345">
    <property type="protein sequence ID" value="QEA16664.1"/>
    <property type="molecule type" value="Genomic_DNA"/>
</dbReference>
<dbReference type="Gene3D" id="2.170.130.10">
    <property type="entry name" value="TonB-dependent receptor, plug domain"/>
    <property type="match status" value="1"/>
</dbReference>
<feature type="signal peptide" evidence="5">
    <location>
        <begin position="1"/>
        <end position="20"/>
    </location>
</feature>
<evidence type="ECO:0000256" key="2">
    <source>
        <dbReference type="ARBA" id="ARBA00023136"/>
    </source>
</evidence>